<organism evidence="2 3">
    <name type="scientific">Candidatus Eubacterium avistercoris</name>
    <dbReference type="NCBI Taxonomy" id="2838567"/>
    <lineage>
        <taxon>Bacteria</taxon>
        <taxon>Bacillati</taxon>
        <taxon>Bacillota</taxon>
        <taxon>Clostridia</taxon>
        <taxon>Eubacteriales</taxon>
        <taxon>Eubacteriaceae</taxon>
        <taxon>Eubacterium</taxon>
    </lineage>
</organism>
<feature type="signal peptide" evidence="1">
    <location>
        <begin position="1"/>
        <end position="28"/>
    </location>
</feature>
<evidence type="ECO:0000313" key="2">
    <source>
        <dbReference type="EMBL" id="HIZ07494.1"/>
    </source>
</evidence>
<dbReference type="Proteomes" id="UP000824024">
    <property type="component" value="Unassembled WGS sequence"/>
</dbReference>
<gene>
    <name evidence="2" type="ORF">IAA08_06120</name>
</gene>
<evidence type="ECO:0000256" key="1">
    <source>
        <dbReference type="SAM" id="SignalP"/>
    </source>
</evidence>
<name>A0A9D2IFK8_9FIRM</name>
<reference evidence="2" key="1">
    <citation type="journal article" date="2021" name="PeerJ">
        <title>Extensive microbial diversity within the chicken gut microbiome revealed by metagenomics and culture.</title>
        <authorList>
            <person name="Gilroy R."/>
            <person name="Ravi A."/>
            <person name="Getino M."/>
            <person name="Pursley I."/>
            <person name="Horton D.L."/>
            <person name="Alikhan N.F."/>
            <person name="Baker D."/>
            <person name="Gharbi K."/>
            <person name="Hall N."/>
            <person name="Watson M."/>
            <person name="Adriaenssens E.M."/>
            <person name="Foster-Nyarko E."/>
            <person name="Jarju S."/>
            <person name="Secka A."/>
            <person name="Antonio M."/>
            <person name="Oren A."/>
            <person name="Chaudhuri R.R."/>
            <person name="La Ragione R."/>
            <person name="Hildebrand F."/>
            <person name="Pallen M.J."/>
        </authorList>
    </citation>
    <scope>NUCLEOTIDE SEQUENCE</scope>
    <source>
        <strain evidence="2">CHK192-9172</strain>
    </source>
</reference>
<feature type="chain" id="PRO_5039678383" evidence="1">
    <location>
        <begin position="29"/>
        <end position="89"/>
    </location>
</feature>
<dbReference type="AlphaFoldDB" id="A0A9D2IFK8"/>
<accession>A0A9D2IFK8</accession>
<evidence type="ECO:0000313" key="3">
    <source>
        <dbReference type="Proteomes" id="UP000824024"/>
    </source>
</evidence>
<proteinExistence type="predicted"/>
<dbReference type="EMBL" id="DXCH01000171">
    <property type="protein sequence ID" value="HIZ07494.1"/>
    <property type="molecule type" value="Genomic_DNA"/>
</dbReference>
<feature type="non-terminal residue" evidence="2">
    <location>
        <position position="89"/>
    </location>
</feature>
<keyword evidence="1" id="KW-0732">Signal</keyword>
<sequence>MKKRIKRCFGLIMSGVLLCVISGISVFAQDVEINENLHATNQEIYAKLYNPEENKMVLQRIDAKRNEVIDIIPEGVVIQSEYEIEAFVP</sequence>
<protein>
    <submittedName>
        <fullName evidence="2">Uncharacterized protein</fullName>
    </submittedName>
</protein>
<comment type="caution">
    <text evidence="2">The sequence shown here is derived from an EMBL/GenBank/DDBJ whole genome shotgun (WGS) entry which is preliminary data.</text>
</comment>
<reference evidence="2" key="2">
    <citation type="submission" date="2021-04" db="EMBL/GenBank/DDBJ databases">
        <authorList>
            <person name="Gilroy R."/>
        </authorList>
    </citation>
    <scope>NUCLEOTIDE SEQUENCE</scope>
    <source>
        <strain evidence="2">CHK192-9172</strain>
    </source>
</reference>